<organism evidence="1 2">
    <name type="scientific">Roseibacillus persicicus</name>
    <dbReference type="NCBI Taxonomy" id="454148"/>
    <lineage>
        <taxon>Bacteria</taxon>
        <taxon>Pseudomonadati</taxon>
        <taxon>Verrucomicrobiota</taxon>
        <taxon>Verrucomicrobiia</taxon>
        <taxon>Verrucomicrobiales</taxon>
        <taxon>Verrucomicrobiaceae</taxon>
        <taxon>Roseibacillus</taxon>
    </lineage>
</organism>
<reference evidence="1" key="1">
    <citation type="journal article" date="2014" name="Int. J. Syst. Evol. Microbiol.">
        <title>Complete genome sequence of Corynebacterium casei LMG S-19264T (=DSM 44701T), isolated from a smear-ripened cheese.</title>
        <authorList>
            <consortium name="US DOE Joint Genome Institute (JGI-PGF)"/>
            <person name="Walter F."/>
            <person name="Albersmeier A."/>
            <person name="Kalinowski J."/>
            <person name="Ruckert C."/>
        </authorList>
    </citation>
    <scope>NUCLEOTIDE SEQUENCE</scope>
    <source>
        <strain evidence="1">KCTC 12988</strain>
    </source>
</reference>
<dbReference type="Proteomes" id="UP000644507">
    <property type="component" value="Unassembled WGS sequence"/>
</dbReference>
<accession>A0A918TE61</accession>
<comment type="caution">
    <text evidence="1">The sequence shown here is derived from an EMBL/GenBank/DDBJ whole genome shotgun (WGS) entry which is preliminary data.</text>
</comment>
<gene>
    <name evidence="1" type="ORF">GCM10007100_06100</name>
</gene>
<sequence>MHLLTGLFLLLAGPLWAAEMVRVQLDFIETTAGNLPRVTEHRTPYSFLLKEIEQKRASRYNTELLMARSGETATTESIVEMIYRSDYDPPGSERWRDYLRQNRPDFTRLFYRPPTPTMFETRNTGFTLEIQPGITTNNFIDLRLAADEVSLQRIEVVIPHKDHYGNADLKMPVFESHRQNLGLTFLANRPQLFAIYSPRRDDGSADPVRRILLFLTASLLEVRSPS</sequence>
<reference evidence="1" key="2">
    <citation type="submission" date="2020-09" db="EMBL/GenBank/DDBJ databases">
        <authorList>
            <person name="Sun Q."/>
            <person name="Kim S."/>
        </authorList>
    </citation>
    <scope>NUCLEOTIDE SEQUENCE</scope>
    <source>
        <strain evidence="1">KCTC 12988</strain>
    </source>
</reference>
<evidence type="ECO:0000313" key="1">
    <source>
        <dbReference type="EMBL" id="GHC43704.1"/>
    </source>
</evidence>
<dbReference type="RefSeq" id="WP_189567247.1">
    <property type="nucleotide sequence ID" value="NZ_BMXI01000002.1"/>
</dbReference>
<keyword evidence="2" id="KW-1185">Reference proteome</keyword>
<name>A0A918TE61_9BACT</name>
<evidence type="ECO:0000313" key="2">
    <source>
        <dbReference type="Proteomes" id="UP000644507"/>
    </source>
</evidence>
<dbReference type="EMBL" id="BMXI01000002">
    <property type="protein sequence ID" value="GHC43704.1"/>
    <property type="molecule type" value="Genomic_DNA"/>
</dbReference>
<protein>
    <submittedName>
        <fullName evidence="1">Uncharacterized protein</fullName>
    </submittedName>
</protein>
<proteinExistence type="predicted"/>
<dbReference type="AlphaFoldDB" id="A0A918TE61"/>